<gene>
    <name evidence="2" type="ORF">SAMN04487989_1011087</name>
</gene>
<reference evidence="3" key="1">
    <citation type="submission" date="2016-10" db="EMBL/GenBank/DDBJ databases">
        <authorList>
            <person name="Varghese N."/>
            <person name="Submissions S."/>
        </authorList>
    </citation>
    <scope>NUCLEOTIDE SEQUENCE [LARGE SCALE GENOMIC DNA]</scope>
    <source>
        <strain evidence="3">DSM 23925</strain>
    </source>
</reference>
<keyword evidence="1" id="KW-1133">Transmembrane helix</keyword>
<dbReference type="AlphaFoldDB" id="A0A1I4ZUC3"/>
<feature type="transmembrane region" description="Helical" evidence="1">
    <location>
        <begin position="28"/>
        <end position="46"/>
    </location>
</feature>
<dbReference type="OrthoDB" id="6402664at2"/>
<evidence type="ECO:0000313" key="2">
    <source>
        <dbReference type="EMBL" id="SFN53831.1"/>
    </source>
</evidence>
<dbReference type="Pfam" id="PF04020">
    <property type="entry name" value="Phage_holin_4_2"/>
    <property type="match status" value="1"/>
</dbReference>
<proteinExistence type="predicted"/>
<dbReference type="PANTHER" id="PTHR37309">
    <property type="entry name" value="SLR0284 PROTEIN"/>
    <property type="match status" value="1"/>
</dbReference>
<evidence type="ECO:0000256" key="1">
    <source>
        <dbReference type="SAM" id="Phobius"/>
    </source>
</evidence>
<dbReference type="RefSeq" id="WP_092206588.1">
    <property type="nucleotide sequence ID" value="NZ_CAXAYH010000038.1"/>
</dbReference>
<organism evidence="2 3">
    <name type="scientific">Bizionia echini</name>
    <dbReference type="NCBI Taxonomy" id="649333"/>
    <lineage>
        <taxon>Bacteria</taxon>
        <taxon>Pseudomonadati</taxon>
        <taxon>Bacteroidota</taxon>
        <taxon>Flavobacteriia</taxon>
        <taxon>Flavobacteriales</taxon>
        <taxon>Flavobacteriaceae</taxon>
        <taxon>Bizionia</taxon>
    </lineage>
</organism>
<dbReference type="InterPro" id="IPR007165">
    <property type="entry name" value="Phage_holin_4_2"/>
</dbReference>
<dbReference type="STRING" id="649333.SAMN04487989_1011087"/>
<dbReference type="Proteomes" id="UP000198705">
    <property type="component" value="Unassembled WGS sequence"/>
</dbReference>
<keyword evidence="1" id="KW-0472">Membrane</keyword>
<feature type="transmembrane region" description="Helical" evidence="1">
    <location>
        <begin position="89"/>
        <end position="110"/>
    </location>
</feature>
<keyword evidence="1" id="KW-0812">Transmembrane</keyword>
<protein>
    <submittedName>
        <fullName evidence="2">Putative membrane protein</fullName>
    </submittedName>
</protein>
<name>A0A1I4ZUC3_9FLAO</name>
<evidence type="ECO:0000313" key="3">
    <source>
        <dbReference type="Proteomes" id="UP000198705"/>
    </source>
</evidence>
<feature type="transmembrane region" description="Helical" evidence="1">
    <location>
        <begin position="53"/>
        <end position="77"/>
    </location>
</feature>
<sequence>MKLIFKILLTAVAVVLLAKLLPGITVEGYTTAILVAIVLGLLNLIVRPIVIFLTLPATIVTLGLFLFVINACMILLADNLINGFEVSSFWTALLFSILLTILQSIFYAILGQDKEQL</sequence>
<keyword evidence="3" id="KW-1185">Reference proteome</keyword>
<dbReference type="EMBL" id="FOVN01000001">
    <property type="protein sequence ID" value="SFN53831.1"/>
    <property type="molecule type" value="Genomic_DNA"/>
</dbReference>
<dbReference type="PANTHER" id="PTHR37309:SF1">
    <property type="entry name" value="SLR0284 PROTEIN"/>
    <property type="match status" value="1"/>
</dbReference>
<accession>A0A1I4ZUC3</accession>